<dbReference type="PANTHER" id="PTHR11384:SF65">
    <property type="entry name" value="ABC TRANSPORTER DOMAIN-CONTAINING PROTEIN"/>
    <property type="match status" value="1"/>
</dbReference>
<dbReference type="GO" id="GO:0005778">
    <property type="term" value="C:peroxisomal membrane"/>
    <property type="evidence" value="ECO:0007669"/>
    <property type="project" value="TreeGrafter"/>
</dbReference>
<evidence type="ECO:0000259" key="6">
    <source>
        <dbReference type="Pfam" id="PF06472"/>
    </source>
</evidence>
<evidence type="ECO:0000256" key="1">
    <source>
        <dbReference type="ARBA" id="ARBA00022448"/>
    </source>
</evidence>
<dbReference type="Proteomes" id="UP000492821">
    <property type="component" value="Unassembled WGS sequence"/>
</dbReference>
<dbReference type="GO" id="GO:0005524">
    <property type="term" value="F:ATP binding"/>
    <property type="evidence" value="ECO:0007669"/>
    <property type="project" value="InterPro"/>
</dbReference>
<keyword evidence="4 5" id="KW-0472">Membrane</keyword>
<feature type="transmembrane region" description="Helical" evidence="5">
    <location>
        <begin position="42"/>
        <end position="62"/>
    </location>
</feature>
<protein>
    <submittedName>
        <fullName evidence="8">ABC transmembrane type-1 domain-containing protein</fullName>
    </submittedName>
</protein>
<dbReference type="AlphaFoldDB" id="A0A7E4W790"/>
<dbReference type="InterPro" id="IPR050835">
    <property type="entry name" value="ABC_transporter_sub-D"/>
</dbReference>
<accession>A0A7E4W790</accession>
<dbReference type="GO" id="GO:0140359">
    <property type="term" value="F:ABC-type transporter activity"/>
    <property type="evidence" value="ECO:0007669"/>
    <property type="project" value="InterPro"/>
</dbReference>
<reference evidence="7" key="1">
    <citation type="journal article" date="2013" name="Genetics">
        <title>The draft genome and transcriptome of Panagrellus redivivus are shaped by the harsh demands of a free-living lifestyle.</title>
        <authorList>
            <person name="Srinivasan J."/>
            <person name="Dillman A.R."/>
            <person name="Macchietto M.G."/>
            <person name="Heikkinen L."/>
            <person name="Lakso M."/>
            <person name="Fracchia K.M."/>
            <person name="Antoshechkin I."/>
            <person name="Mortazavi A."/>
            <person name="Wong G."/>
            <person name="Sternberg P.W."/>
        </authorList>
    </citation>
    <scope>NUCLEOTIDE SEQUENCE [LARGE SCALE GENOMIC DNA]</scope>
    <source>
        <strain evidence="7">MT8872</strain>
    </source>
</reference>
<dbReference type="WBParaSite" id="Pan_g7108.t1">
    <property type="protein sequence ID" value="Pan_g7108.t1"/>
    <property type="gene ID" value="Pan_g7108"/>
</dbReference>
<evidence type="ECO:0000313" key="7">
    <source>
        <dbReference type="Proteomes" id="UP000492821"/>
    </source>
</evidence>
<dbReference type="GO" id="GO:0042760">
    <property type="term" value="P:very long-chain fatty acid catabolic process"/>
    <property type="evidence" value="ECO:0007669"/>
    <property type="project" value="TreeGrafter"/>
</dbReference>
<dbReference type="GO" id="GO:0007031">
    <property type="term" value="P:peroxisome organization"/>
    <property type="evidence" value="ECO:0007669"/>
    <property type="project" value="TreeGrafter"/>
</dbReference>
<dbReference type="PANTHER" id="PTHR11384">
    <property type="entry name" value="ATP-BINDING CASSETTE, SUB-FAMILY D MEMBER"/>
    <property type="match status" value="1"/>
</dbReference>
<feature type="domain" description="ABC transmembrane type-1" evidence="6">
    <location>
        <begin position="46"/>
        <end position="147"/>
    </location>
</feature>
<keyword evidence="3 5" id="KW-1133">Transmembrane helix</keyword>
<evidence type="ECO:0000256" key="2">
    <source>
        <dbReference type="ARBA" id="ARBA00022692"/>
    </source>
</evidence>
<keyword evidence="2 5" id="KW-0812">Transmembrane</keyword>
<organism evidence="7 8">
    <name type="scientific">Panagrellus redivivus</name>
    <name type="common">Microworm</name>
    <dbReference type="NCBI Taxonomy" id="6233"/>
    <lineage>
        <taxon>Eukaryota</taxon>
        <taxon>Metazoa</taxon>
        <taxon>Ecdysozoa</taxon>
        <taxon>Nematoda</taxon>
        <taxon>Chromadorea</taxon>
        <taxon>Rhabditida</taxon>
        <taxon>Tylenchina</taxon>
        <taxon>Panagrolaimomorpha</taxon>
        <taxon>Panagrolaimoidea</taxon>
        <taxon>Panagrolaimidae</taxon>
        <taxon>Panagrellus</taxon>
    </lineage>
</organism>
<keyword evidence="7" id="KW-1185">Reference proteome</keyword>
<name>A0A7E4W790_PANRE</name>
<keyword evidence="1" id="KW-0813">Transport</keyword>
<dbReference type="GO" id="GO:0005324">
    <property type="term" value="F:long-chain fatty acid transmembrane transporter activity"/>
    <property type="evidence" value="ECO:0007669"/>
    <property type="project" value="TreeGrafter"/>
</dbReference>
<evidence type="ECO:0000256" key="4">
    <source>
        <dbReference type="ARBA" id="ARBA00023136"/>
    </source>
</evidence>
<sequence>MLPKKINDYIKRTTADDDKLSIRDTLQAFGSVLKILLFQRDWTIPIIVFVLLFEVLSELLVFELVKIPGQFVTALLNRDEHAFWKVFERSLVWYAIDIVIGASVKLLHGIAYFILRRNLMSAMHEKYFSNNVYYKMNKINNKRIDNP</sequence>
<dbReference type="Pfam" id="PF06472">
    <property type="entry name" value="ABC_membrane_2"/>
    <property type="match status" value="1"/>
</dbReference>
<evidence type="ECO:0000313" key="8">
    <source>
        <dbReference type="WBParaSite" id="Pan_g7108.t1"/>
    </source>
</evidence>
<dbReference type="GO" id="GO:0015910">
    <property type="term" value="P:long-chain fatty acid import into peroxisome"/>
    <property type="evidence" value="ECO:0007669"/>
    <property type="project" value="TreeGrafter"/>
</dbReference>
<feature type="transmembrane region" description="Helical" evidence="5">
    <location>
        <begin position="91"/>
        <end position="115"/>
    </location>
</feature>
<reference evidence="8" key="2">
    <citation type="submission" date="2020-10" db="UniProtKB">
        <authorList>
            <consortium name="WormBaseParasite"/>
        </authorList>
    </citation>
    <scope>IDENTIFICATION</scope>
</reference>
<proteinExistence type="predicted"/>
<dbReference type="InterPro" id="IPR011527">
    <property type="entry name" value="ABC1_TM_dom"/>
</dbReference>
<evidence type="ECO:0000256" key="3">
    <source>
        <dbReference type="ARBA" id="ARBA00022989"/>
    </source>
</evidence>
<evidence type="ECO:0000256" key="5">
    <source>
        <dbReference type="SAM" id="Phobius"/>
    </source>
</evidence>
<dbReference type="GO" id="GO:0006635">
    <property type="term" value="P:fatty acid beta-oxidation"/>
    <property type="evidence" value="ECO:0007669"/>
    <property type="project" value="TreeGrafter"/>
</dbReference>